<evidence type="ECO:0000313" key="1">
    <source>
        <dbReference type="EMBL" id="RIA82746.1"/>
    </source>
</evidence>
<name>A0A397SDF7_9GLOM</name>
<dbReference type="OrthoDB" id="1890790at2759"/>
<organism evidence="1 2">
    <name type="scientific">Glomus cerebriforme</name>
    <dbReference type="NCBI Taxonomy" id="658196"/>
    <lineage>
        <taxon>Eukaryota</taxon>
        <taxon>Fungi</taxon>
        <taxon>Fungi incertae sedis</taxon>
        <taxon>Mucoromycota</taxon>
        <taxon>Glomeromycotina</taxon>
        <taxon>Glomeromycetes</taxon>
        <taxon>Glomerales</taxon>
        <taxon>Glomeraceae</taxon>
        <taxon>Glomus</taxon>
    </lineage>
</organism>
<dbReference type="EMBL" id="QKYT01000635">
    <property type="protein sequence ID" value="RIA82746.1"/>
    <property type="molecule type" value="Genomic_DNA"/>
</dbReference>
<reference evidence="1 2" key="1">
    <citation type="submission" date="2018-06" db="EMBL/GenBank/DDBJ databases">
        <title>Comparative genomics reveals the genomic features of Rhizophagus irregularis, R. cerebriforme, R. diaphanum and Gigaspora rosea, and their symbiotic lifestyle signature.</title>
        <authorList>
            <person name="Morin E."/>
            <person name="San Clemente H."/>
            <person name="Chen E.C.H."/>
            <person name="De La Providencia I."/>
            <person name="Hainaut M."/>
            <person name="Kuo A."/>
            <person name="Kohler A."/>
            <person name="Murat C."/>
            <person name="Tang N."/>
            <person name="Roy S."/>
            <person name="Loubradou J."/>
            <person name="Henrissat B."/>
            <person name="Grigoriev I.V."/>
            <person name="Corradi N."/>
            <person name="Roux C."/>
            <person name="Martin F.M."/>
        </authorList>
    </citation>
    <scope>NUCLEOTIDE SEQUENCE [LARGE SCALE GENOMIC DNA]</scope>
    <source>
        <strain evidence="1 2">DAOM 227022</strain>
    </source>
</reference>
<proteinExistence type="predicted"/>
<evidence type="ECO:0000313" key="2">
    <source>
        <dbReference type="Proteomes" id="UP000265703"/>
    </source>
</evidence>
<sequence>MRTTNKYLENCCANCDERYTDLQYKWCAPCQVNKLKENFANWTNGNEKIDDLIQEMQLKIKSPDDIIIEWIPYCQNSDKSVGLKYFLTQNITEEFLNEVKEYSISRNFADYGTFEWIPYNQFYDVNEVGKEISRESTTGRQPFADCDHHLALDIFNRPNAARIEELLRLLSNSYYLTKIKQDDNEIKKQFKEAEKYRNTNRTNKSTFNPQAIYTSQSLNSFTKDLPEYINDNSQCLKHIDINSDCLDCAI</sequence>
<protein>
    <submittedName>
        <fullName evidence="1">Uncharacterized protein</fullName>
    </submittedName>
</protein>
<gene>
    <name evidence="1" type="ORF">C1645_834899</name>
</gene>
<dbReference type="STRING" id="658196.A0A397SDF7"/>
<keyword evidence="2" id="KW-1185">Reference proteome</keyword>
<accession>A0A397SDF7</accession>
<dbReference type="Proteomes" id="UP000265703">
    <property type="component" value="Unassembled WGS sequence"/>
</dbReference>
<dbReference type="AlphaFoldDB" id="A0A397SDF7"/>
<comment type="caution">
    <text evidence="1">The sequence shown here is derived from an EMBL/GenBank/DDBJ whole genome shotgun (WGS) entry which is preliminary data.</text>
</comment>